<dbReference type="RefSeq" id="WP_286678414.1">
    <property type="nucleotide sequence ID" value="NZ_MNXI01000081.1"/>
</dbReference>
<dbReference type="SUPFAM" id="SSF52091">
    <property type="entry name" value="SpoIIaa-like"/>
    <property type="match status" value="1"/>
</dbReference>
<dbReference type="AlphaFoldDB" id="A0A2M7T9V7"/>
<dbReference type="Gene3D" id="3.30.750.24">
    <property type="entry name" value="STAS domain"/>
    <property type="match status" value="1"/>
</dbReference>
<dbReference type="InterPro" id="IPR002645">
    <property type="entry name" value="STAS_dom"/>
</dbReference>
<name>A0A2M7T9V7_9ACTN</name>
<reference evidence="3" key="1">
    <citation type="submission" date="2017-09" db="EMBL/GenBank/DDBJ databases">
        <title>Depth-based differentiation of microbial function through sediment-hosted aquifers and enrichment of novel symbionts in the deep terrestrial subsurface.</title>
        <authorList>
            <person name="Probst A.J."/>
            <person name="Ladd B."/>
            <person name="Jarett J.K."/>
            <person name="Geller-Mcgrath D.E."/>
            <person name="Sieber C.M.K."/>
            <person name="Emerson J.B."/>
            <person name="Anantharaman K."/>
            <person name="Thomas B.C."/>
            <person name="Malmstrom R."/>
            <person name="Stieglmeier M."/>
            <person name="Klingl A."/>
            <person name="Woyke T."/>
            <person name="Ryan C.M."/>
            <person name="Banfield J.F."/>
        </authorList>
    </citation>
    <scope>NUCLEOTIDE SEQUENCE [LARGE SCALE GENOMIC DNA]</scope>
</reference>
<comment type="caution">
    <text evidence="2">The sequence shown here is derived from an EMBL/GenBank/DDBJ whole genome shotgun (WGS) entry which is preliminary data.</text>
</comment>
<evidence type="ECO:0000259" key="1">
    <source>
        <dbReference type="Pfam" id="PF01740"/>
    </source>
</evidence>
<gene>
    <name evidence="2" type="ORF">COY37_03485</name>
</gene>
<dbReference type="InterPro" id="IPR036513">
    <property type="entry name" value="STAS_dom_sf"/>
</dbReference>
<dbReference type="Pfam" id="PF01740">
    <property type="entry name" value="STAS"/>
    <property type="match status" value="1"/>
</dbReference>
<evidence type="ECO:0000313" key="3">
    <source>
        <dbReference type="Proteomes" id="UP000230956"/>
    </source>
</evidence>
<sequence length="121" mass="14239">MAEERRLKIEITEQKSITTVLFSGTYDEEDIVLMKEMLSALIRNNRLKLILKFNHLEALAEDAFDYLKEMRNRVAQLGGAVVLVCSSEDRQEACDRLKRTYDFLVFRSFDEAREHFIGREF</sequence>
<dbReference type="EMBL" id="PFNG01000085">
    <property type="protein sequence ID" value="PIZ40603.1"/>
    <property type="molecule type" value="Genomic_DNA"/>
</dbReference>
<proteinExistence type="predicted"/>
<feature type="domain" description="STAS" evidence="1">
    <location>
        <begin position="9"/>
        <end position="112"/>
    </location>
</feature>
<organism evidence="2 3">
    <name type="scientific">Candidatus Aquicultor secundus</name>
    <dbReference type="NCBI Taxonomy" id="1973895"/>
    <lineage>
        <taxon>Bacteria</taxon>
        <taxon>Bacillati</taxon>
        <taxon>Actinomycetota</taxon>
        <taxon>Candidatus Aquicultoria</taxon>
        <taxon>Candidatus Aquicultorales</taxon>
        <taxon>Candidatus Aquicultoraceae</taxon>
        <taxon>Candidatus Aquicultor</taxon>
    </lineage>
</organism>
<dbReference type="Proteomes" id="UP000230956">
    <property type="component" value="Unassembled WGS sequence"/>
</dbReference>
<protein>
    <recommendedName>
        <fullName evidence="1">STAS domain-containing protein</fullName>
    </recommendedName>
</protein>
<accession>A0A2M7T9V7</accession>
<evidence type="ECO:0000313" key="2">
    <source>
        <dbReference type="EMBL" id="PIZ40603.1"/>
    </source>
</evidence>